<organism evidence="2 3">
    <name type="scientific">Portunus trituberculatus</name>
    <name type="common">Swimming crab</name>
    <name type="synonym">Neptunus trituberculatus</name>
    <dbReference type="NCBI Taxonomy" id="210409"/>
    <lineage>
        <taxon>Eukaryota</taxon>
        <taxon>Metazoa</taxon>
        <taxon>Ecdysozoa</taxon>
        <taxon>Arthropoda</taxon>
        <taxon>Crustacea</taxon>
        <taxon>Multicrustacea</taxon>
        <taxon>Malacostraca</taxon>
        <taxon>Eumalacostraca</taxon>
        <taxon>Eucarida</taxon>
        <taxon>Decapoda</taxon>
        <taxon>Pleocyemata</taxon>
        <taxon>Brachyura</taxon>
        <taxon>Eubrachyura</taxon>
        <taxon>Portunoidea</taxon>
        <taxon>Portunidae</taxon>
        <taxon>Portuninae</taxon>
        <taxon>Portunus</taxon>
    </lineage>
</organism>
<sequence>MKERFKRSRRTARVTPPATTTSATSTATPAHHRTQVLSERREQGTLGAMFAMTEYLGDVGCRLA</sequence>
<keyword evidence="3" id="KW-1185">Reference proteome</keyword>
<accession>A0A5B7HC55</accession>
<evidence type="ECO:0000313" key="2">
    <source>
        <dbReference type="EMBL" id="MPC69850.1"/>
    </source>
</evidence>
<protein>
    <submittedName>
        <fullName evidence="2">Uncharacterized protein</fullName>
    </submittedName>
</protein>
<dbReference type="Proteomes" id="UP000324222">
    <property type="component" value="Unassembled WGS sequence"/>
</dbReference>
<dbReference type="EMBL" id="VSRR010030125">
    <property type="protein sequence ID" value="MPC69850.1"/>
    <property type="molecule type" value="Genomic_DNA"/>
</dbReference>
<feature type="region of interest" description="Disordered" evidence="1">
    <location>
        <begin position="1"/>
        <end position="42"/>
    </location>
</feature>
<comment type="caution">
    <text evidence="2">The sequence shown here is derived from an EMBL/GenBank/DDBJ whole genome shotgun (WGS) entry which is preliminary data.</text>
</comment>
<proteinExistence type="predicted"/>
<dbReference type="AlphaFoldDB" id="A0A5B7HC55"/>
<reference evidence="2 3" key="1">
    <citation type="submission" date="2019-05" db="EMBL/GenBank/DDBJ databases">
        <title>Another draft genome of Portunus trituberculatus and its Hox gene families provides insights of decapod evolution.</title>
        <authorList>
            <person name="Jeong J.-H."/>
            <person name="Song I."/>
            <person name="Kim S."/>
            <person name="Choi T."/>
            <person name="Kim D."/>
            <person name="Ryu S."/>
            <person name="Kim W."/>
        </authorList>
    </citation>
    <scope>NUCLEOTIDE SEQUENCE [LARGE SCALE GENOMIC DNA]</scope>
    <source>
        <tissue evidence="2">Muscle</tissue>
    </source>
</reference>
<feature type="compositionally biased region" description="Low complexity" evidence="1">
    <location>
        <begin position="13"/>
        <end position="29"/>
    </location>
</feature>
<name>A0A5B7HC55_PORTR</name>
<evidence type="ECO:0000256" key="1">
    <source>
        <dbReference type="SAM" id="MobiDB-lite"/>
    </source>
</evidence>
<feature type="compositionally biased region" description="Basic residues" evidence="1">
    <location>
        <begin position="1"/>
        <end position="12"/>
    </location>
</feature>
<gene>
    <name evidence="2" type="ORF">E2C01_064081</name>
</gene>
<evidence type="ECO:0000313" key="3">
    <source>
        <dbReference type="Proteomes" id="UP000324222"/>
    </source>
</evidence>